<name>A0A6J7BIS1_9ZZZZ</name>
<dbReference type="AlphaFoldDB" id="A0A6J7BIS1"/>
<dbReference type="PROSITE" id="PS00430">
    <property type="entry name" value="TONB_DEPENDENT_REC_1"/>
    <property type="match status" value="1"/>
</dbReference>
<protein>
    <submittedName>
        <fullName evidence="1">Unannotated protein</fullName>
    </submittedName>
</protein>
<evidence type="ECO:0000313" key="1">
    <source>
        <dbReference type="EMBL" id="CAB4845377.1"/>
    </source>
</evidence>
<sequence length="82" mass="8377">MYAFEVSEIAPAPVEVPATVAVPRPLVVGLALAPLAAPNVTPVPTVPSIVVNNEEKFFAVETVLVSPSRHQSSGESAATAVA</sequence>
<dbReference type="InterPro" id="IPR010916">
    <property type="entry name" value="TonB_box_CS"/>
</dbReference>
<accession>A0A6J7BIS1</accession>
<gene>
    <name evidence="1" type="ORF">UFOPK3266_01575</name>
</gene>
<reference evidence="1" key="1">
    <citation type="submission" date="2020-05" db="EMBL/GenBank/DDBJ databases">
        <authorList>
            <person name="Chiriac C."/>
            <person name="Salcher M."/>
            <person name="Ghai R."/>
            <person name="Kavagutti S V."/>
        </authorList>
    </citation>
    <scope>NUCLEOTIDE SEQUENCE</scope>
</reference>
<dbReference type="EMBL" id="CAFBAA010000059">
    <property type="protein sequence ID" value="CAB4845377.1"/>
    <property type="molecule type" value="Genomic_DNA"/>
</dbReference>
<organism evidence="1">
    <name type="scientific">freshwater metagenome</name>
    <dbReference type="NCBI Taxonomy" id="449393"/>
    <lineage>
        <taxon>unclassified sequences</taxon>
        <taxon>metagenomes</taxon>
        <taxon>ecological metagenomes</taxon>
    </lineage>
</organism>
<proteinExistence type="predicted"/>